<name>Q2LTW5_SYNAS</name>
<dbReference type="HOGENOM" id="CLU_275556_0_0_7"/>
<keyword evidence="3" id="KW-0378">Hydrolase</keyword>
<evidence type="ECO:0000313" key="10">
    <source>
        <dbReference type="Proteomes" id="UP000001933"/>
    </source>
</evidence>
<evidence type="ECO:0000256" key="5">
    <source>
        <dbReference type="ARBA" id="ARBA00023049"/>
    </source>
</evidence>
<dbReference type="EMBL" id="CP000252">
    <property type="protein sequence ID" value="ABC77526.1"/>
    <property type="molecule type" value="Genomic_DNA"/>
</dbReference>
<evidence type="ECO:0000259" key="6">
    <source>
        <dbReference type="Pfam" id="PF00149"/>
    </source>
</evidence>
<dbReference type="PANTHER" id="PTHR43267:SF1">
    <property type="entry name" value="TRNA THREONYLCARBAMOYLADENOSINE DEHYDRATASE"/>
    <property type="match status" value="1"/>
</dbReference>
<dbReference type="SUPFAM" id="SSF102712">
    <property type="entry name" value="JAB1/MPN domain"/>
    <property type="match status" value="1"/>
</dbReference>
<dbReference type="GO" id="GO:0061504">
    <property type="term" value="P:cyclic threonylcarbamoyladenosine biosynthetic process"/>
    <property type="evidence" value="ECO:0007669"/>
    <property type="project" value="TreeGrafter"/>
</dbReference>
<dbReference type="InterPro" id="IPR028090">
    <property type="entry name" value="JAB_dom_prok"/>
</dbReference>
<dbReference type="PANTHER" id="PTHR43267">
    <property type="entry name" value="TRNA THREONYLCARBAMOYLADENOSINE DEHYDRATASE"/>
    <property type="match status" value="1"/>
</dbReference>
<evidence type="ECO:0000256" key="3">
    <source>
        <dbReference type="ARBA" id="ARBA00022801"/>
    </source>
</evidence>
<keyword evidence="10" id="KW-1185">Reference proteome</keyword>
<proteinExistence type="predicted"/>
<dbReference type="SUPFAM" id="SSF69572">
    <property type="entry name" value="Activating enzymes of the ubiquitin-like proteins"/>
    <property type="match status" value="1"/>
</dbReference>
<dbReference type="Gene3D" id="3.60.21.10">
    <property type="match status" value="1"/>
</dbReference>
<dbReference type="Pfam" id="PF00899">
    <property type="entry name" value="ThiF"/>
    <property type="match status" value="1"/>
</dbReference>
<reference evidence="9 10" key="1">
    <citation type="journal article" date="2007" name="Proc. Natl. Acad. Sci. U.S.A.">
        <title>The genome of Syntrophus aciditrophicus: life at the thermodynamic limit of microbial growth.</title>
        <authorList>
            <person name="McInerney M.J."/>
            <person name="Rohlin L."/>
            <person name="Mouttaki H."/>
            <person name="Kim U."/>
            <person name="Krupp R.S."/>
            <person name="Rios-Hernandez L."/>
            <person name="Sieber J."/>
            <person name="Struchtemeyer C.G."/>
            <person name="Bhattacharyya A."/>
            <person name="Campbell J.W."/>
            <person name="Gunsalus R.P."/>
        </authorList>
    </citation>
    <scope>NUCLEOTIDE SEQUENCE [LARGE SCALE GENOMIC DNA]</scope>
    <source>
        <strain evidence="9 10">SB</strain>
    </source>
</reference>
<dbReference type="GO" id="GO:0006508">
    <property type="term" value="P:proteolysis"/>
    <property type="evidence" value="ECO:0007669"/>
    <property type="project" value="UniProtKB-KW"/>
</dbReference>
<keyword evidence="4" id="KW-0862">Zinc</keyword>
<sequence>MTAGQELAQEELREIEAASEGAFEVLSVRFPEGDHRSAIAEISVTCFDMPYAEGGIKLRDRERFLIYIPPDFPFDVPSVYTPHRRFSGNPHVQWQTYLCLYQSRNTEWDASDGMFGFISRLELWLRRAALNQLDMEGAPLHPPVAYPTERITVIPRKDTPQVQGTAWFGYAKLRNVSSYRIDIEDWIDISESVTQAAVGAAILLTEPLSWEYPAKAKMLLDQVEKNGVSRAIIRLVMALAADANPADSDLLVIIGAPMRGIRGSHQLKQHLTAWLIKKEMVNGLRLIPNKYSTEEGFRVIGLEVEKLMGKWLDLVDVAWCTVREDRPEIILPRDTGTPMNVFRERTVAVWGCGAIGAPIAETLARAGVKKLVLRDKGIIAPGILSRQPYLDEEIGYSKVGVLAKRLRQIRPDILVIEPKFEDVKSTVLDSEDWTDGADYVIDTTASLAVIEKLESRRGKSTRRVPVASMVVGHRAQQGLVVVSGSRHSGGPVDVLRNVKIAACSKGCLGDYVDEFWPAEPRNDVFQPEPGCSEATFVGSAADSIALAAIMLNLAAVDFHEIEKEADTEDSATAHFVAQPHTALPGIPLYYKFNFQSDIVIEDPQSNFQIRISQAALSEMHTWVRRSALIYGEKAETGGILFGGRDNACRVIWVSEVIGPPADSESSCAHFICGTNGVAEANEEKRQRTRGSTQYIGMWHTHPTSLPAPSETDFLAMHALVNADEPSTHKHLLLILGSDSEQSVELLSGFLFSKKDFGDLEKFGVLERKIQVSALGPLTPQDIIVDQAGRRFMVLSDMHFGTPESSINVAQFRDPLIDYMVSRAPWDEIVFTGDLIDINLSTFTRAIEGGAWQDLNGPLFGFRQFVQELDIRMRRQSPEKGLKHLTQKWIYVPGNHDYKIWDMLSSKLVCDDVLASGKKMGSVPTPVMTGKWIGEESFFAGIFRTYCAQNQVIVEYPNHEINFRQEKMVLTHGHYLDSKQTRFNDLSDYLSNFKSPEEIRKARRRIFIETAQYQTVANTISFTMGFRGLANVLVGPDAFGNKIKKLYHQVGSSLLILLFPREARKGKRLSSKQLRNMGCYLEQFCQYKKLPRWFIFGHTHHQGKEKSNLGVDVYNAGSCYSDRDIPITFLEIETNAQGMPIIQLMCIDRNGNVKRTDYS</sequence>
<dbReference type="Proteomes" id="UP000001933">
    <property type="component" value="Chromosome"/>
</dbReference>
<dbReference type="GO" id="GO:0061503">
    <property type="term" value="F:tRNA threonylcarbamoyladenosine dehydratase"/>
    <property type="evidence" value="ECO:0007669"/>
    <property type="project" value="TreeGrafter"/>
</dbReference>
<dbReference type="InParanoid" id="Q2LTW5"/>
<dbReference type="InterPro" id="IPR029052">
    <property type="entry name" value="Metallo-depent_PP-like"/>
</dbReference>
<dbReference type="Pfam" id="PF14457">
    <property type="entry name" value="Prok-E2_A"/>
    <property type="match status" value="1"/>
</dbReference>
<dbReference type="RefSeq" id="WP_011417548.1">
    <property type="nucleotide sequence ID" value="NC_007759.1"/>
</dbReference>
<dbReference type="Pfam" id="PF14464">
    <property type="entry name" value="Prok-JAB"/>
    <property type="match status" value="1"/>
</dbReference>
<dbReference type="Pfam" id="PF00149">
    <property type="entry name" value="Metallophos"/>
    <property type="match status" value="1"/>
</dbReference>
<dbReference type="InterPro" id="IPR000594">
    <property type="entry name" value="ThiF_NAD_FAD-bd"/>
</dbReference>
<dbReference type="GO" id="GO:0008641">
    <property type="term" value="F:ubiquitin-like modifier activating enzyme activity"/>
    <property type="evidence" value="ECO:0007669"/>
    <property type="project" value="InterPro"/>
</dbReference>
<dbReference type="OrthoDB" id="4088010at2"/>
<dbReference type="eggNOG" id="COG0476">
    <property type="taxonomic scope" value="Bacteria"/>
</dbReference>
<keyword evidence="2" id="KW-0479">Metal-binding</keyword>
<dbReference type="GO" id="GO:0008237">
    <property type="term" value="F:metallopeptidase activity"/>
    <property type="evidence" value="ECO:0007669"/>
    <property type="project" value="UniProtKB-KW"/>
</dbReference>
<dbReference type="InterPro" id="IPR045886">
    <property type="entry name" value="ThiF/MoeB/HesA"/>
</dbReference>
<keyword evidence="1" id="KW-0645">Protease</keyword>
<dbReference type="KEGG" id="sat:SYN_01833"/>
<dbReference type="SUPFAM" id="SSF54495">
    <property type="entry name" value="UBC-like"/>
    <property type="match status" value="1"/>
</dbReference>
<feature type="domain" description="Calcineurin-like phosphoesterase" evidence="6">
    <location>
        <begin position="790"/>
        <end position="1100"/>
    </location>
</feature>
<keyword evidence="5" id="KW-0482">Metalloprotease</keyword>
<dbReference type="Gene3D" id="3.40.140.10">
    <property type="entry name" value="Cytidine Deaminase, domain 2"/>
    <property type="match status" value="1"/>
</dbReference>
<evidence type="ECO:0000256" key="2">
    <source>
        <dbReference type="ARBA" id="ARBA00022723"/>
    </source>
</evidence>
<evidence type="ECO:0000259" key="7">
    <source>
        <dbReference type="Pfam" id="PF00899"/>
    </source>
</evidence>
<evidence type="ECO:0000259" key="8">
    <source>
        <dbReference type="Pfam" id="PF14464"/>
    </source>
</evidence>
<gene>
    <name evidence="9" type="ORF">SYN_01833</name>
</gene>
<dbReference type="InterPro" id="IPR004843">
    <property type="entry name" value="Calcineurin-like_PHP"/>
</dbReference>
<feature type="domain" description="THIF-type NAD/FAD binding fold" evidence="7">
    <location>
        <begin position="342"/>
        <end position="545"/>
    </location>
</feature>
<dbReference type="STRING" id="56780.SYN_01833"/>
<dbReference type="AlphaFoldDB" id="Q2LTW5"/>
<dbReference type="SUPFAM" id="SSF56300">
    <property type="entry name" value="Metallo-dependent phosphatases"/>
    <property type="match status" value="1"/>
</dbReference>
<dbReference type="Gene3D" id="3.40.50.720">
    <property type="entry name" value="NAD(P)-binding Rossmann-like Domain"/>
    <property type="match status" value="1"/>
</dbReference>
<evidence type="ECO:0000256" key="1">
    <source>
        <dbReference type="ARBA" id="ARBA00022670"/>
    </source>
</evidence>
<dbReference type="InterPro" id="IPR035985">
    <property type="entry name" value="Ubiquitin-activating_enz"/>
</dbReference>
<organism evidence="9 10">
    <name type="scientific">Syntrophus aciditrophicus (strain SB)</name>
    <dbReference type="NCBI Taxonomy" id="56780"/>
    <lineage>
        <taxon>Bacteria</taxon>
        <taxon>Pseudomonadati</taxon>
        <taxon>Thermodesulfobacteriota</taxon>
        <taxon>Syntrophia</taxon>
        <taxon>Syntrophales</taxon>
        <taxon>Syntrophaceae</taxon>
        <taxon>Syntrophus</taxon>
    </lineage>
</organism>
<dbReference type="InterPro" id="IPR032865">
    <property type="entry name" value="Prok-E2_A"/>
</dbReference>
<dbReference type="eggNOG" id="COG1408">
    <property type="taxonomic scope" value="Bacteria"/>
</dbReference>
<dbReference type="CDD" id="cd01483">
    <property type="entry name" value="E1_enzyme_family"/>
    <property type="match status" value="1"/>
</dbReference>
<accession>Q2LTW5</accession>
<evidence type="ECO:0000256" key="4">
    <source>
        <dbReference type="ARBA" id="ARBA00022833"/>
    </source>
</evidence>
<dbReference type="eggNOG" id="COG1310">
    <property type="taxonomic scope" value="Bacteria"/>
</dbReference>
<protein>
    <submittedName>
        <fullName evidence="9">HesA/moeB/thiF type protein</fullName>
    </submittedName>
</protein>
<evidence type="ECO:0000313" key="9">
    <source>
        <dbReference type="EMBL" id="ABC77526.1"/>
    </source>
</evidence>
<feature type="domain" description="JAB" evidence="8">
    <location>
        <begin position="614"/>
        <end position="738"/>
    </location>
</feature>
<dbReference type="InterPro" id="IPR016135">
    <property type="entry name" value="UBQ-conjugating_enzyme/RWD"/>
</dbReference>
<dbReference type="GO" id="GO:0046872">
    <property type="term" value="F:metal ion binding"/>
    <property type="evidence" value="ECO:0007669"/>
    <property type="project" value="UniProtKB-KW"/>
</dbReference>